<feature type="domain" description="Heme NO-binding" evidence="1">
    <location>
        <begin position="2"/>
        <end position="155"/>
    </location>
</feature>
<dbReference type="Pfam" id="PF07700">
    <property type="entry name" value="HNOB"/>
    <property type="match status" value="1"/>
</dbReference>
<dbReference type="GO" id="GO:0019934">
    <property type="term" value="P:cGMP-mediated signaling"/>
    <property type="evidence" value="ECO:0007669"/>
    <property type="project" value="TreeGrafter"/>
</dbReference>
<dbReference type="InterPro" id="IPR024096">
    <property type="entry name" value="NO_sig/Golgi_transp_ligand-bd"/>
</dbReference>
<sequence>MHGLINRSIQCFLRDTYGAGAWVQVVRGAGLGFDSFEAMLTYDPVLTDAVLDAATQLLGRSRDSILEDLGSYLVSHPNMHGLRRLLRFGGTTYADFLQSLEDLPGRARLALPDADLLALDLRDRSPTDYTLFCRSDLSGAGHVLVGILRAMADDYGALSVVDHRGQTPDGQEEIAITLAEGAFSAGRSFDLAQNVAAPRW</sequence>
<dbReference type="RefSeq" id="WP_189634417.1">
    <property type="nucleotide sequence ID" value="NZ_BMYQ01000009.1"/>
</dbReference>
<comment type="caution">
    <text evidence="2">The sequence shown here is derived from an EMBL/GenBank/DDBJ whole genome shotgun (WGS) entry which is preliminary data.</text>
</comment>
<dbReference type="Proteomes" id="UP000628984">
    <property type="component" value="Unassembled WGS sequence"/>
</dbReference>
<gene>
    <name evidence="2" type="ORF">GCM10011452_27050</name>
</gene>
<evidence type="ECO:0000259" key="1">
    <source>
        <dbReference type="Pfam" id="PF07700"/>
    </source>
</evidence>
<evidence type="ECO:0000313" key="3">
    <source>
        <dbReference type="Proteomes" id="UP000628984"/>
    </source>
</evidence>
<name>A0A918IXQ3_9RHOB</name>
<reference evidence="2" key="2">
    <citation type="submission" date="2020-09" db="EMBL/GenBank/DDBJ databases">
        <authorList>
            <person name="Sun Q."/>
            <person name="Kim S."/>
        </authorList>
    </citation>
    <scope>NUCLEOTIDE SEQUENCE</scope>
    <source>
        <strain evidence="2">KCTC 23714</strain>
    </source>
</reference>
<organism evidence="2 3">
    <name type="scientific">Gemmobacter lanyuensis</name>
    <dbReference type="NCBI Taxonomy" id="1054497"/>
    <lineage>
        <taxon>Bacteria</taxon>
        <taxon>Pseudomonadati</taxon>
        <taxon>Pseudomonadota</taxon>
        <taxon>Alphaproteobacteria</taxon>
        <taxon>Rhodobacterales</taxon>
        <taxon>Paracoccaceae</taxon>
        <taxon>Gemmobacter</taxon>
    </lineage>
</organism>
<evidence type="ECO:0000313" key="2">
    <source>
        <dbReference type="EMBL" id="GGW37262.1"/>
    </source>
</evidence>
<dbReference type="GO" id="GO:0004383">
    <property type="term" value="F:guanylate cyclase activity"/>
    <property type="evidence" value="ECO:0007669"/>
    <property type="project" value="TreeGrafter"/>
</dbReference>
<accession>A0A918IXQ3</accession>
<reference evidence="2" key="1">
    <citation type="journal article" date="2014" name="Int. J. Syst. Evol. Microbiol.">
        <title>Complete genome sequence of Corynebacterium casei LMG S-19264T (=DSM 44701T), isolated from a smear-ripened cheese.</title>
        <authorList>
            <consortium name="US DOE Joint Genome Institute (JGI-PGF)"/>
            <person name="Walter F."/>
            <person name="Albersmeier A."/>
            <person name="Kalinowski J."/>
            <person name="Ruckert C."/>
        </authorList>
    </citation>
    <scope>NUCLEOTIDE SEQUENCE</scope>
    <source>
        <strain evidence="2">KCTC 23714</strain>
    </source>
</reference>
<dbReference type="PANTHER" id="PTHR45655:SF13">
    <property type="entry name" value="SOLUBLE GUANYLATE CYCLASE GCY-32-RELATED"/>
    <property type="match status" value="1"/>
</dbReference>
<dbReference type="GO" id="GO:0020037">
    <property type="term" value="F:heme binding"/>
    <property type="evidence" value="ECO:0007669"/>
    <property type="project" value="InterPro"/>
</dbReference>
<dbReference type="PANTHER" id="PTHR45655">
    <property type="entry name" value="GUANYLATE CYCLASE SOLUBLE SUBUNIT BETA-2"/>
    <property type="match status" value="1"/>
</dbReference>
<dbReference type="InterPro" id="IPR011644">
    <property type="entry name" value="Heme_NO-bd"/>
</dbReference>
<proteinExistence type="predicted"/>
<dbReference type="InterPro" id="IPR038158">
    <property type="entry name" value="H-NOX_domain_sf"/>
</dbReference>
<keyword evidence="3" id="KW-1185">Reference proteome</keyword>
<dbReference type="Gene3D" id="3.90.1520.10">
    <property type="entry name" value="H-NOX domain"/>
    <property type="match status" value="1"/>
</dbReference>
<dbReference type="EMBL" id="BMYQ01000009">
    <property type="protein sequence ID" value="GGW37262.1"/>
    <property type="molecule type" value="Genomic_DNA"/>
</dbReference>
<dbReference type="GO" id="GO:0008074">
    <property type="term" value="C:guanylate cyclase complex, soluble"/>
    <property type="evidence" value="ECO:0007669"/>
    <property type="project" value="TreeGrafter"/>
</dbReference>
<dbReference type="SUPFAM" id="SSF111126">
    <property type="entry name" value="Ligand-binding domain in the NO signalling and Golgi transport"/>
    <property type="match status" value="1"/>
</dbReference>
<dbReference type="AlphaFoldDB" id="A0A918IXQ3"/>
<dbReference type="GO" id="GO:0070482">
    <property type="term" value="P:response to oxygen levels"/>
    <property type="evidence" value="ECO:0007669"/>
    <property type="project" value="TreeGrafter"/>
</dbReference>
<protein>
    <recommendedName>
        <fullName evidence="1">Heme NO-binding domain-containing protein</fullName>
    </recommendedName>
</protein>